<dbReference type="RefSeq" id="XP_031867653.1">
    <property type="nucleotide sequence ID" value="XM_032016422.1"/>
</dbReference>
<name>A0A370THJ5_9HELO</name>
<comment type="caution">
    <text evidence="2">The sequence shown here is derived from an EMBL/GenBank/DDBJ whole genome shotgun (WGS) entry which is preliminary data.</text>
</comment>
<keyword evidence="3" id="KW-1185">Reference proteome</keyword>
<feature type="domain" description="Dienelactone hydrolase" evidence="1">
    <location>
        <begin position="30"/>
        <end position="246"/>
    </location>
</feature>
<reference evidence="2 3" key="1">
    <citation type="journal article" date="2018" name="IMA Fungus">
        <title>IMA Genome-F 9: Draft genome sequence of Annulohypoxylon stygium, Aspergillus mulundensis, Berkeleyomyces basicola (syn. Thielaviopsis basicola), Ceratocystis smalleyi, two Cercospora beticola strains, Coleophoma cylindrospora, Fusarium fracticaudum, Phialophora cf. hyalina, and Morchella septimelata.</title>
        <authorList>
            <person name="Wingfield B.D."/>
            <person name="Bills G.F."/>
            <person name="Dong Y."/>
            <person name="Huang W."/>
            <person name="Nel W.J."/>
            <person name="Swalarsk-Parry B.S."/>
            <person name="Vaghefi N."/>
            <person name="Wilken P.M."/>
            <person name="An Z."/>
            <person name="de Beer Z.W."/>
            <person name="De Vos L."/>
            <person name="Chen L."/>
            <person name="Duong T.A."/>
            <person name="Gao Y."/>
            <person name="Hammerbacher A."/>
            <person name="Kikkert J.R."/>
            <person name="Li Y."/>
            <person name="Li H."/>
            <person name="Li K."/>
            <person name="Li Q."/>
            <person name="Liu X."/>
            <person name="Ma X."/>
            <person name="Naidoo K."/>
            <person name="Pethybridge S.J."/>
            <person name="Sun J."/>
            <person name="Steenkamp E.T."/>
            <person name="van der Nest M.A."/>
            <person name="van Wyk S."/>
            <person name="Wingfield M.J."/>
            <person name="Xiong C."/>
            <person name="Yue Q."/>
            <person name="Zhang X."/>
        </authorList>
    </citation>
    <scope>NUCLEOTIDE SEQUENCE [LARGE SCALE GENOMIC DNA]</scope>
    <source>
        <strain evidence="2 3">BP 5553</strain>
    </source>
</reference>
<organism evidence="2 3">
    <name type="scientific">Venustampulla echinocandica</name>
    <dbReference type="NCBI Taxonomy" id="2656787"/>
    <lineage>
        <taxon>Eukaryota</taxon>
        <taxon>Fungi</taxon>
        <taxon>Dikarya</taxon>
        <taxon>Ascomycota</taxon>
        <taxon>Pezizomycotina</taxon>
        <taxon>Leotiomycetes</taxon>
        <taxon>Helotiales</taxon>
        <taxon>Pleuroascaceae</taxon>
        <taxon>Venustampulla</taxon>
    </lineage>
</organism>
<dbReference type="InterPro" id="IPR002925">
    <property type="entry name" value="Dienelactn_hydro"/>
</dbReference>
<dbReference type="GeneID" id="43600648"/>
<evidence type="ECO:0000259" key="1">
    <source>
        <dbReference type="Pfam" id="PF01738"/>
    </source>
</evidence>
<protein>
    <recommendedName>
        <fullName evidence="1">Dienelactone hydrolase domain-containing protein</fullName>
    </recommendedName>
</protein>
<dbReference type="PANTHER" id="PTHR47668">
    <property type="entry name" value="DIENELACTONE HYDROLASE FAMILY PROTEIN (AFU_ORTHOLOGUE AFUA_6G01940)"/>
    <property type="match status" value="1"/>
</dbReference>
<dbReference type="Proteomes" id="UP000254866">
    <property type="component" value="Unassembled WGS sequence"/>
</dbReference>
<dbReference type="Pfam" id="PF01738">
    <property type="entry name" value="DLH"/>
    <property type="match status" value="1"/>
</dbReference>
<sequence length="247" mass="26233">MTCDACNTIPPVTSGEYTPKGSYVTVGGLKTYITGPSTSSIGLVGIYDVFGLAPQTLQGADLLSTALNALILVPDFLEGDVAKESWFTGATEEGDTAKAAFMAKAVDMDRWTRELAEVARDAKSKWEGVGSWGAYGLCWGGKVVVLSSGSNSPFKASGQVHPGRLDAADALIVKIPHIVLASNGEDAGMIASYAETLVGEGKPHVVETYADMHHGWMGARANLANERNLKEYERGYNQLAAFFAKHL</sequence>
<dbReference type="PANTHER" id="PTHR47668:SF1">
    <property type="entry name" value="DIENELACTONE HYDROLASE DOMAIN-CONTAINING PROTEIN-RELATED"/>
    <property type="match status" value="1"/>
</dbReference>
<dbReference type="Gene3D" id="3.40.50.1820">
    <property type="entry name" value="alpha/beta hydrolase"/>
    <property type="match status" value="1"/>
</dbReference>
<dbReference type="AlphaFoldDB" id="A0A370THJ5"/>
<gene>
    <name evidence="2" type="ORF">BP5553_07799</name>
</gene>
<proteinExistence type="predicted"/>
<dbReference type="GO" id="GO:0016787">
    <property type="term" value="F:hydrolase activity"/>
    <property type="evidence" value="ECO:0007669"/>
    <property type="project" value="InterPro"/>
</dbReference>
<evidence type="ECO:0000313" key="2">
    <source>
        <dbReference type="EMBL" id="RDL34671.1"/>
    </source>
</evidence>
<evidence type="ECO:0000313" key="3">
    <source>
        <dbReference type="Proteomes" id="UP000254866"/>
    </source>
</evidence>
<accession>A0A370THJ5</accession>
<dbReference type="SUPFAM" id="SSF53474">
    <property type="entry name" value="alpha/beta-Hydrolases"/>
    <property type="match status" value="1"/>
</dbReference>
<dbReference type="STRING" id="2656787.A0A370THJ5"/>
<dbReference type="EMBL" id="NPIC01000007">
    <property type="protein sequence ID" value="RDL34671.1"/>
    <property type="molecule type" value="Genomic_DNA"/>
</dbReference>
<dbReference type="OrthoDB" id="2147163at2759"/>
<dbReference type="InterPro" id="IPR029058">
    <property type="entry name" value="AB_hydrolase_fold"/>
</dbReference>